<dbReference type="AlphaFoldDB" id="A0A1H5ZXV0"/>
<protein>
    <recommendedName>
        <fullName evidence="4">Outer membrane protein beta-barrel domain-containing protein</fullName>
    </recommendedName>
</protein>
<dbReference type="RefSeq" id="WP_103906667.1">
    <property type="nucleotide sequence ID" value="NZ_CP049246.1"/>
</dbReference>
<name>A0A1H5ZXV0_9SPHI</name>
<dbReference type="Proteomes" id="UP000236731">
    <property type="component" value="Unassembled WGS sequence"/>
</dbReference>
<proteinExistence type="predicted"/>
<evidence type="ECO:0000313" key="2">
    <source>
        <dbReference type="EMBL" id="SEG41328.1"/>
    </source>
</evidence>
<sequence>MKRMLMIGALLLMGAGAYAQSGPHFKAGVNVGIPTGDVADLSSFTLGADVAYMWPVAPSLHVGVASGFQNFFVKSEFKDNDFVDLNYVPVAASGQFSVTPNLFVGADLGYAFTTSGGEDAGGFYYLPKVGYQRDRFEVFGGYRAVSSDVNFGAANIGVNFKF</sequence>
<feature type="signal peptide" evidence="1">
    <location>
        <begin position="1"/>
        <end position="19"/>
    </location>
</feature>
<keyword evidence="1" id="KW-0732">Signal</keyword>
<keyword evidence="3" id="KW-1185">Reference proteome</keyword>
<dbReference type="EMBL" id="FNUT01000007">
    <property type="protein sequence ID" value="SEG41328.1"/>
    <property type="molecule type" value="Genomic_DNA"/>
</dbReference>
<feature type="chain" id="PRO_5009292073" description="Outer membrane protein beta-barrel domain-containing protein" evidence="1">
    <location>
        <begin position="20"/>
        <end position="162"/>
    </location>
</feature>
<evidence type="ECO:0000313" key="3">
    <source>
        <dbReference type="Proteomes" id="UP000236731"/>
    </source>
</evidence>
<dbReference type="SUPFAM" id="SSF56925">
    <property type="entry name" value="OMPA-like"/>
    <property type="match status" value="1"/>
</dbReference>
<reference evidence="3" key="1">
    <citation type="submission" date="2016-10" db="EMBL/GenBank/DDBJ databases">
        <authorList>
            <person name="Varghese N."/>
            <person name="Submissions S."/>
        </authorList>
    </citation>
    <scope>NUCLEOTIDE SEQUENCE [LARGE SCALE GENOMIC DNA]</scope>
    <source>
        <strain evidence="3">DSM 22361</strain>
    </source>
</reference>
<accession>A0A1H5ZXV0</accession>
<evidence type="ECO:0000256" key="1">
    <source>
        <dbReference type="SAM" id="SignalP"/>
    </source>
</evidence>
<dbReference type="OrthoDB" id="668980at2"/>
<organism evidence="2 3">
    <name type="scientific">Sphingobacterium lactis</name>
    <dbReference type="NCBI Taxonomy" id="797291"/>
    <lineage>
        <taxon>Bacteria</taxon>
        <taxon>Pseudomonadati</taxon>
        <taxon>Bacteroidota</taxon>
        <taxon>Sphingobacteriia</taxon>
        <taxon>Sphingobacteriales</taxon>
        <taxon>Sphingobacteriaceae</taxon>
        <taxon>Sphingobacterium</taxon>
    </lineage>
</organism>
<evidence type="ECO:0008006" key="4">
    <source>
        <dbReference type="Google" id="ProtNLM"/>
    </source>
</evidence>
<gene>
    <name evidence="2" type="ORF">SAMN05421877_107242</name>
</gene>
<dbReference type="InterPro" id="IPR011250">
    <property type="entry name" value="OMP/PagP_B-barrel"/>
</dbReference>